<gene>
    <name evidence="3" type="ORF">Q0590_14210</name>
</gene>
<evidence type="ECO:0000313" key="3">
    <source>
        <dbReference type="EMBL" id="MDO1447418.1"/>
    </source>
</evidence>
<evidence type="ECO:0000313" key="4">
    <source>
        <dbReference type="Proteomes" id="UP001168528"/>
    </source>
</evidence>
<comment type="caution">
    <text evidence="3">The sequence shown here is derived from an EMBL/GenBank/DDBJ whole genome shotgun (WGS) entry which is preliminary data.</text>
</comment>
<dbReference type="EMBL" id="JAUKPO010000007">
    <property type="protein sequence ID" value="MDO1447418.1"/>
    <property type="molecule type" value="Genomic_DNA"/>
</dbReference>
<evidence type="ECO:0000256" key="1">
    <source>
        <dbReference type="ARBA" id="ARBA00023172"/>
    </source>
</evidence>
<reference evidence="3" key="1">
    <citation type="submission" date="2023-07" db="EMBL/GenBank/DDBJ databases">
        <title>The genome sequence of Rhodocytophaga aerolata KACC 12507.</title>
        <authorList>
            <person name="Zhang X."/>
        </authorList>
    </citation>
    <scope>NUCLEOTIDE SEQUENCE</scope>
    <source>
        <strain evidence="3">KACC 12507</strain>
    </source>
</reference>
<dbReference type="RefSeq" id="WP_302038222.1">
    <property type="nucleotide sequence ID" value="NZ_JAUKPO010000007.1"/>
</dbReference>
<accession>A0ABT8R890</accession>
<dbReference type="InterPro" id="IPR011010">
    <property type="entry name" value="DNA_brk_join_enz"/>
</dbReference>
<dbReference type="Gene3D" id="1.10.443.10">
    <property type="entry name" value="Intergrase catalytic core"/>
    <property type="match status" value="1"/>
</dbReference>
<evidence type="ECO:0000259" key="2">
    <source>
        <dbReference type="PROSITE" id="PS51898"/>
    </source>
</evidence>
<organism evidence="3 4">
    <name type="scientific">Rhodocytophaga aerolata</name>
    <dbReference type="NCBI Taxonomy" id="455078"/>
    <lineage>
        <taxon>Bacteria</taxon>
        <taxon>Pseudomonadati</taxon>
        <taxon>Bacteroidota</taxon>
        <taxon>Cytophagia</taxon>
        <taxon>Cytophagales</taxon>
        <taxon>Rhodocytophagaceae</taxon>
        <taxon>Rhodocytophaga</taxon>
    </lineage>
</organism>
<name>A0ABT8R890_9BACT</name>
<proteinExistence type="predicted"/>
<keyword evidence="4" id="KW-1185">Reference proteome</keyword>
<sequence length="674" mass="77282">MDSFHEIISGKLKIEDNFPVSVKSKFADTVWDFSNENKPRNLSINKSKQLIDWGTSGFILPETIMYEVKIVAFFHAQCPRVISNRSRVINHGLKPNTYCPAFKKLLQFLTHLYKNCENNNFFKHSKFETNENGRRIQSIYDITIHSLNEAAQSFYSERQNDIKKLLMLFNNPIIQQQIATRNPRDKRLGWNKNDINNLCFKIQPSVEPGDSKGYSDKPISDKLFQLLVKGSTADLLSFLRRMKIPLSSNYNLSIEHDIESNFIYSSLTNLGSMFKDYSEIKAKDFSYMSMSNKRGSGSQNQRELFKRTYTLSVNEFKIILQRVQLAAQYLLLQFTGIRYSEAVQLKRGCIEQLDSGDYVIRGTMVKGKPDDRLTNIDYWVACPIVRDAVSVLELMARLNNNDYLFAPNRLVVLNIDNRPLSNNSISNGITSYIHIVDTDNNFSYKNNSAKKRYQNVYAKYQLTTHRLRHTLSLQLYKAAVGIPYISFHLKHLYESHNRFRTASEVTLGYGGISTEIFNDAVAINRVNKDIINSLYHPEAPVAGPNAEEFKQRREDFFKGWQAAGVPIEEVMEDLVSKGIPFVDVGLGFCGGKRKIEYADGTVEEPPCKGNLQCNPTKCKNAIITKMHIPIWKDVYVKNKKKLNDPYMAYAKKEIQAIVTEAENVLKNLGIKLIT</sequence>
<dbReference type="Proteomes" id="UP001168528">
    <property type="component" value="Unassembled WGS sequence"/>
</dbReference>
<dbReference type="InterPro" id="IPR013762">
    <property type="entry name" value="Integrase-like_cat_sf"/>
</dbReference>
<protein>
    <submittedName>
        <fullName evidence="3">Tyrosine-type recombinase/integrase</fullName>
    </submittedName>
</protein>
<dbReference type="InterPro" id="IPR002104">
    <property type="entry name" value="Integrase_catalytic"/>
</dbReference>
<dbReference type="SUPFAM" id="SSF56349">
    <property type="entry name" value="DNA breaking-rejoining enzymes"/>
    <property type="match status" value="1"/>
</dbReference>
<dbReference type="PROSITE" id="PS51898">
    <property type="entry name" value="TYR_RECOMBINASE"/>
    <property type="match status" value="1"/>
</dbReference>
<keyword evidence="1" id="KW-0233">DNA recombination</keyword>
<feature type="domain" description="Tyr recombinase" evidence="2">
    <location>
        <begin position="306"/>
        <end position="523"/>
    </location>
</feature>